<proteinExistence type="predicted"/>
<accession>A0A7Z0ACU0</accession>
<dbReference type="PANTHER" id="PTHR43537:SF51">
    <property type="entry name" value="HTH-TYPE TRANSCRIPTIONAL REGULATOR LGOR-RELATED"/>
    <property type="match status" value="1"/>
</dbReference>
<evidence type="ECO:0000313" key="5">
    <source>
        <dbReference type="EMBL" id="NYI66951.1"/>
    </source>
</evidence>
<dbReference type="InterPro" id="IPR000524">
    <property type="entry name" value="Tscrpt_reg_HTH_GntR"/>
</dbReference>
<dbReference type="RefSeq" id="WP_179426624.1">
    <property type="nucleotide sequence ID" value="NZ_JACBZP010000001.1"/>
</dbReference>
<evidence type="ECO:0000259" key="4">
    <source>
        <dbReference type="PROSITE" id="PS50949"/>
    </source>
</evidence>
<sequence length="229" mass="25410">MATSEQAASTGLLGARRHSLVAQIRAAIVNGQYASGDLLSEVSLSTLYNVSRTPVREALKQLQTEGLVEVRPRVGTFVRRPTHREVAELFELKEALEGLAAKLLARRGHVVEIDALMKNLSQTEEAVEADDEESQARLISEFHNLLVDGADNTKLREHYRRLMNQLTYMPLVRTTLSHQGRPTASLNEHRAVLEFIVAKDSHGAEWAMRNHVAASAAEVLSAERPTRES</sequence>
<dbReference type="InterPro" id="IPR008920">
    <property type="entry name" value="TF_FadR/GntR_C"/>
</dbReference>
<evidence type="ECO:0000256" key="1">
    <source>
        <dbReference type="ARBA" id="ARBA00023015"/>
    </source>
</evidence>
<dbReference type="EMBL" id="JACBZP010000001">
    <property type="protein sequence ID" value="NYI66951.1"/>
    <property type="molecule type" value="Genomic_DNA"/>
</dbReference>
<dbReference type="SMART" id="SM00895">
    <property type="entry name" value="FCD"/>
    <property type="match status" value="1"/>
</dbReference>
<comment type="caution">
    <text evidence="5">The sequence shown here is derived from an EMBL/GenBank/DDBJ whole genome shotgun (WGS) entry which is preliminary data.</text>
</comment>
<organism evidence="5 6">
    <name type="scientific">Spelaeicoccus albus</name>
    <dbReference type="NCBI Taxonomy" id="1280376"/>
    <lineage>
        <taxon>Bacteria</taxon>
        <taxon>Bacillati</taxon>
        <taxon>Actinomycetota</taxon>
        <taxon>Actinomycetes</taxon>
        <taxon>Micrococcales</taxon>
        <taxon>Brevibacteriaceae</taxon>
        <taxon>Spelaeicoccus</taxon>
    </lineage>
</organism>
<dbReference type="Pfam" id="PF07729">
    <property type="entry name" value="FCD"/>
    <property type="match status" value="1"/>
</dbReference>
<dbReference type="PANTHER" id="PTHR43537">
    <property type="entry name" value="TRANSCRIPTIONAL REGULATOR, GNTR FAMILY"/>
    <property type="match status" value="1"/>
</dbReference>
<keyword evidence="6" id="KW-1185">Reference proteome</keyword>
<feature type="domain" description="HTH gntR-type" evidence="4">
    <location>
        <begin position="14"/>
        <end position="81"/>
    </location>
</feature>
<keyword evidence="2 5" id="KW-0238">DNA-binding</keyword>
<evidence type="ECO:0000313" key="6">
    <source>
        <dbReference type="Proteomes" id="UP000539111"/>
    </source>
</evidence>
<dbReference type="InterPro" id="IPR036388">
    <property type="entry name" value="WH-like_DNA-bd_sf"/>
</dbReference>
<dbReference type="GO" id="GO:0003700">
    <property type="term" value="F:DNA-binding transcription factor activity"/>
    <property type="evidence" value="ECO:0007669"/>
    <property type="project" value="InterPro"/>
</dbReference>
<dbReference type="PROSITE" id="PS50949">
    <property type="entry name" value="HTH_GNTR"/>
    <property type="match status" value="1"/>
</dbReference>
<dbReference type="CDD" id="cd07377">
    <property type="entry name" value="WHTH_GntR"/>
    <property type="match status" value="1"/>
</dbReference>
<dbReference type="SUPFAM" id="SSF48008">
    <property type="entry name" value="GntR ligand-binding domain-like"/>
    <property type="match status" value="1"/>
</dbReference>
<keyword evidence="1" id="KW-0805">Transcription regulation</keyword>
<gene>
    <name evidence="5" type="ORF">BJY26_001257</name>
</gene>
<dbReference type="Pfam" id="PF00392">
    <property type="entry name" value="GntR"/>
    <property type="match status" value="1"/>
</dbReference>
<dbReference type="Gene3D" id="1.10.10.10">
    <property type="entry name" value="Winged helix-like DNA-binding domain superfamily/Winged helix DNA-binding domain"/>
    <property type="match status" value="1"/>
</dbReference>
<dbReference type="PRINTS" id="PR00035">
    <property type="entry name" value="HTHGNTR"/>
</dbReference>
<dbReference type="SUPFAM" id="SSF46785">
    <property type="entry name" value="Winged helix' DNA-binding domain"/>
    <property type="match status" value="1"/>
</dbReference>
<dbReference type="AlphaFoldDB" id="A0A7Z0ACU0"/>
<evidence type="ECO:0000256" key="3">
    <source>
        <dbReference type="ARBA" id="ARBA00023163"/>
    </source>
</evidence>
<dbReference type="Proteomes" id="UP000539111">
    <property type="component" value="Unassembled WGS sequence"/>
</dbReference>
<evidence type="ECO:0000256" key="2">
    <source>
        <dbReference type="ARBA" id="ARBA00023125"/>
    </source>
</evidence>
<dbReference type="Gene3D" id="1.20.120.530">
    <property type="entry name" value="GntR ligand-binding domain-like"/>
    <property type="match status" value="1"/>
</dbReference>
<dbReference type="InterPro" id="IPR036390">
    <property type="entry name" value="WH_DNA-bd_sf"/>
</dbReference>
<keyword evidence="3" id="KW-0804">Transcription</keyword>
<protein>
    <submittedName>
        <fullName evidence="5">DNA-binding GntR family transcriptional regulator</fullName>
    </submittedName>
</protein>
<name>A0A7Z0ACU0_9MICO</name>
<reference evidence="5 6" key="1">
    <citation type="submission" date="2020-07" db="EMBL/GenBank/DDBJ databases">
        <title>Sequencing the genomes of 1000 actinobacteria strains.</title>
        <authorList>
            <person name="Klenk H.-P."/>
        </authorList>
    </citation>
    <scope>NUCLEOTIDE SEQUENCE [LARGE SCALE GENOMIC DNA]</scope>
    <source>
        <strain evidence="5 6">DSM 26341</strain>
    </source>
</reference>
<dbReference type="SMART" id="SM00345">
    <property type="entry name" value="HTH_GNTR"/>
    <property type="match status" value="1"/>
</dbReference>
<dbReference type="InterPro" id="IPR011711">
    <property type="entry name" value="GntR_C"/>
</dbReference>
<dbReference type="GO" id="GO:0003677">
    <property type="term" value="F:DNA binding"/>
    <property type="evidence" value="ECO:0007669"/>
    <property type="project" value="UniProtKB-KW"/>
</dbReference>